<name>A0A8S5T6C5_9CAUD</name>
<accession>A0A8S5T6C5</accession>
<organism evidence="1">
    <name type="scientific">Siphoviridae sp. ctGpg14</name>
    <dbReference type="NCBI Taxonomy" id="2827824"/>
    <lineage>
        <taxon>Viruses</taxon>
        <taxon>Duplodnaviria</taxon>
        <taxon>Heunggongvirae</taxon>
        <taxon>Uroviricota</taxon>
        <taxon>Caudoviricetes</taxon>
    </lineage>
</organism>
<reference evidence="1" key="1">
    <citation type="journal article" date="2021" name="Proc. Natl. Acad. Sci. U.S.A.">
        <title>A Catalog of Tens of Thousands of Viruses from Human Metagenomes Reveals Hidden Associations with Chronic Diseases.</title>
        <authorList>
            <person name="Tisza M.J."/>
            <person name="Buck C.B."/>
        </authorList>
    </citation>
    <scope>NUCLEOTIDE SEQUENCE</scope>
    <source>
        <strain evidence="1">CtGpg14</strain>
    </source>
</reference>
<proteinExistence type="predicted"/>
<evidence type="ECO:0000313" key="1">
    <source>
        <dbReference type="EMBL" id="DAF58563.1"/>
    </source>
</evidence>
<protein>
    <submittedName>
        <fullName evidence="1">Tail tube protein</fullName>
    </submittedName>
</protein>
<sequence>MVYIKRRIEYIIREVIISMAKLLWDQTGQKTYQTGVDRGVLFPMASAGTYEKGVAWNGLTKVSESPDGGDATAKYANNGKYLNLIAKESFKGSISAYTYPDEFAACLGEVDAVAGVKLTAQTRKSFGFAYRTLIGNDTESTGHGYLINLVYNATAGVASKDFETINDSPDAIEFSWDFTTTPVDTGVENTQSMAHIIIDSTKLEQSKLKKVEEAIYGTDNADAKLPTPKELMVLLGVVTG</sequence>
<dbReference type="EMBL" id="BK032756">
    <property type="protein sequence ID" value="DAF58563.1"/>
    <property type="molecule type" value="Genomic_DNA"/>
</dbReference>